<feature type="compositionally biased region" description="Low complexity" evidence="2">
    <location>
        <begin position="406"/>
        <end position="419"/>
    </location>
</feature>
<accession>A0A8J1TC33</accession>
<feature type="region of interest" description="Disordered" evidence="2">
    <location>
        <begin position="513"/>
        <end position="544"/>
    </location>
</feature>
<sequence length="956" mass="108445">MALDRSAGNLDVLAEEEDEESWDDSESDDGQDGGIRKSEPNKFDNLCDGVHNSVAMVHAGVQEYLELKDELLKHSLPPNVLITLGTVSGKLFRSISDLNHPLNELIRLVRVYSTPWEEKSAALKKLHEDYESKQRQLNIAIKRLQLIDAHSKKVAKDRRIMNWEKLFSKLTTARGHGRRWKFRIEEFKSKAKLGLEHVEAMLGELNSDSSESEDDDDDLELAEQLRIKLGSRGSDMASSDRMGSGMDSEGDDDESGDDGGDEDDEGDSDSASDIKMVRFTDDFILDGVDTFGRPSTRASSISDKNMRLVPAELKPEMSDSATWTHEPETTMSLRVRVYTPVDIDSRELKCHLVYKDNYYKTSQLDMALPTDSDVESNASKEKEEAEKDKKKERPKGGRLIGSKTNARPAAAGAGRVGSRVTSANNMHKYEEFEFSMAPPPKTKSKRPATVVEDNLRISVHTGPMEEMHSMATVEMKDLELLDLPIIVEPLETGDEDILDGRDTPLSQLDWEEQLKRSDAKKKTLERESVSSSRPSTRGDDPASKLRKAVPVNFPLYSIQHRGRTDSVQMPVGAVPLVCYWSKRVQPLTLTRAGETNPLKELVNDLTGIDLDKWDKKSLHKDLKERGLSPISFTPEPIEETVPQSEYDALKQQHVDEMVMLQEEYERRLQELAENMHNMVRTEGGEDMSHSQSQMAPSRPYSGEYSTTSMPKPPNKEKSDASRSKKSFRIGKNNPKWGEKLQKGFFERMKTYEEESMHNRDRVKEEVMGEVREQIEKQMAGQFRLSSKQGEDMYDVMQDVNLPAVFMPFQSGNVFNPRAHQYFHATGAGDMRLTQPPSMLQLPPIPKNKLSVMNLFDLSQNFHRDGPEYSIKKWLESGDGMPNSAPHTRVHSRYESPLNKAYSQNNPNRNTIPDYQNRNVIPDYQNRNPIPDYQNRNTVPDYQNVPESLNEQEVPSS</sequence>
<keyword evidence="1" id="KW-0175">Coiled coil</keyword>
<feature type="compositionally biased region" description="Basic and acidic residues" evidence="2">
    <location>
        <begin position="378"/>
        <end position="395"/>
    </location>
</feature>
<feature type="compositionally biased region" description="Acidic residues" evidence="2">
    <location>
        <begin position="13"/>
        <end position="31"/>
    </location>
</feature>
<evidence type="ECO:0000256" key="1">
    <source>
        <dbReference type="SAM" id="Coils"/>
    </source>
</evidence>
<organism evidence="3 4">
    <name type="scientific">Owenia fusiformis</name>
    <name type="common">Polychaete worm</name>
    <dbReference type="NCBI Taxonomy" id="6347"/>
    <lineage>
        <taxon>Eukaryota</taxon>
        <taxon>Metazoa</taxon>
        <taxon>Spiralia</taxon>
        <taxon>Lophotrochozoa</taxon>
        <taxon>Annelida</taxon>
        <taxon>Polychaeta</taxon>
        <taxon>Sedentaria</taxon>
        <taxon>Canalipalpata</taxon>
        <taxon>Sabellida</taxon>
        <taxon>Oweniida</taxon>
        <taxon>Oweniidae</taxon>
        <taxon>Owenia</taxon>
    </lineage>
</organism>
<dbReference type="OrthoDB" id="2157345at2759"/>
<evidence type="ECO:0000313" key="3">
    <source>
        <dbReference type="EMBL" id="CAH1799128.1"/>
    </source>
</evidence>
<feature type="region of interest" description="Disordered" evidence="2">
    <location>
        <begin position="898"/>
        <end position="956"/>
    </location>
</feature>
<dbReference type="EMBL" id="CAIIXF020000011">
    <property type="protein sequence ID" value="CAH1799128.1"/>
    <property type="molecule type" value="Genomic_DNA"/>
</dbReference>
<feature type="region of interest" description="Disordered" evidence="2">
    <location>
        <begin position="369"/>
        <end position="419"/>
    </location>
</feature>
<proteinExistence type="predicted"/>
<name>A0A8J1TC33_OWEFU</name>
<feature type="compositionally biased region" description="Basic and acidic residues" evidence="2">
    <location>
        <begin position="713"/>
        <end position="722"/>
    </location>
</feature>
<feature type="compositionally biased region" description="Acidic residues" evidence="2">
    <location>
        <begin position="248"/>
        <end position="270"/>
    </location>
</feature>
<comment type="caution">
    <text evidence="3">The sequence shown here is derived from an EMBL/GenBank/DDBJ whole genome shotgun (WGS) entry which is preliminary data.</text>
</comment>
<keyword evidence="4" id="KW-1185">Reference proteome</keyword>
<evidence type="ECO:0000313" key="4">
    <source>
        <dbReference type="Proteomes" id="UP000749559"/>
    </source>
</evidence>
<reference evidence="3" key="1">
    <citation type="submission" date="2022-03" db="EMBL/GenBank/DDBJ databases">
        <authorList>
            <person name="Martin C."/>
        </authorList>
    </citation>
    <scope>NUCLEOTIDE SEQUENCE</scope>
</reference>
<feature type="compositionally biased region" description="Polar residues" evidence="2">
    <location>
        <begin position="900"/>
        <end position="918"/>
    </location>
</feature>
<feature type="region of interest" description="Disordered" evidence="2">
    <location>
        <begin position="682"/>
        <end position="734"/>
    </location>
</feature>
<dbReference type="Proteomes" id="UP000749559">
    <property type="component" value="Unassembled WGS sequence"/>
</dbReference>
<feature type="region of interest" description="Disordered" evidence="2">
    <location>
        <begin position="230"/>
        <end position="272"/>
    </location>
</feature>
<feature type="compositionally biased region" description="Polar residues" evidence="2">
    <location>
        <begin position="933"/>
        <end position="956"/>
    </location>
</feature>
<gene>
    <name evidence="3" type="ORF">OFUS_LOCUS23181</name>
</gene>
<dbReference type="AlphaFoldDB" id="A0A8J1TC33"/>
<protein>
    <submittedName>
        <fullName evidence="3">Uncharacterized protein</fullName>
    </submittedName>
</protein>
<feature type="coiled-coil region" evidence="1">
    <location>
        <begin position="654"/>
        <end position="681"/>
    </location>
</feature>
<feature type="compositionally biased region" description="Basic and acidic residues" evidence="2">
    <location>
        <begin position="513"/>
        <end position="528"/>
    </location>
</feature>
<feature type="compositionally biased region" description="Low complexity" evidence="2">
    <location>
        <begin position="233"/>
        <end position="247"/>
    </location>
</feature>
<evidence type="ECO:0000256" key="2">
    <source>
        <dbReference type="SAM" id="MobiDB-lite"/>
    </source>
</evidence>
<feature type="region of interest" description="Disordered" evidence="2">
    <location>
        <begin position="1"/>
        <end position="41"/>
    </location>
</feature>